<organism evidence="3 4">
    <name type="scientific">Trichobilharzia regenti</name>
    <name type="common">Nasal bird schistosome</name>
    <dbReference type="NCBI Taxonomy" id="157069"/>
    <lineage>
        <taxon>Eukaryota</taxon>
        <taxon>Metazoa</taxon>
        <taxon>Spiralia</taxon>
        <taxon>Lophotrochozoa</taxon>
        <taxon>Platyhelminthes</taxon>
        <taxon>Trematoda</taxon>
        <taxon>Digenea</taxon>
        <taxon>Strigeidida</taxon>
        <taxon>Schistosomatoidea</taxon>
        <taxon>Schistosomatidae</taxon>
        <taxon>Trichobilharzia</taxon>
    </lineage>
</organism>
<evidence type="ECO:0000256" key="2">
    <source>
        <dbReference type="SAM" id="SignalP"/>
    </source>
</evidence>
<feature type="compositionally biased region" description="Low complexity" evidence="1">
    <location>
        <begin position="36"/>
        <end position="50"/>
    </location>
</feature>
<dbReference type="AlphaFoldDB" id="A0A183VPY0"/>
<keyword evidence="2" id="KW-0732">Signal</keyword>
<dbReference type="WBParaSite" id="TREG1_120080.1">
    <property type="protein sequence ID" value="TREG1_120080.1"/>
    <property type="gene ID" value="TREG1_120080"/>
</dbReference>
<name>A0A183VPY0_TRIRE</name>
<evidence type="ECO:0000256" key="1">
    <source>
        <dbReference type="SAM" id="MobiDB-lite"/>
    </source>
</evidence>
<evidence type="ECO:0000313" key="4">
    <source>
        <dbReference type="WBParaSite" id="TREG1_120080.1"/>
    </source>
</evidence>
<protein>
    <submittedName>
        <fullName evidence="4">MUC1</fullName>
    </submittedName>
</protein>
<accession>A0A183VPY0</accession>
<proteinExistence type="predicted"/>
<reference evidence="3" key="1">
    <citation type="submission" date="2022-06" db="EMBL/GenBank/DDBJ databases">
        <authorList>
            <person name="Berger JAMES D."/>
            <person name="Berger JAMES D."/>
        </authorList>
    </citation>
    <scope>NUCLEOTIDE SEQUENCE [LARGE SCALE GENOMIC DNA]</scope>
</reference>
<evidence type="ECO:0000313" key="3">
    <source>
        <dbReference type="Proteomes" id="UP000050795"/>
    </source>
</evidence>
<reference evidence="4" key="2">
    <citation type="submission" date="2023-11" db="UniProtKB">
        <authorList>
            <consortium name="WormBaseParasite"/>
        </authorList>
    </citation>
    <scope>IDENTIFICATION</scope>
</reference>
<feature type="region of interest" description="Disordered" evidence="1">
    <location>
        <begin position="27"/>
        <end position="74"/>
    </location>
</feature>
<dbReference type="Proteomes" id="UP000050795">
    <property type="component" value="Unassembled WGS sequence"/>
</dbReference>
<keyword evidence="3" id="KW-1185">Reference proteome</keyword>
<dbReference type="OrthoDB" id="10366732at2759"/>
<feature type="signal peptide" evidence="2">
    <location>
        <begin position="1"/>
        <end position="21"/>
    </location>
</feature>
<sequence length="128" mass="14297">MDVFLCTVLLALLQANLGVHSLSDTQNAQTAQPAVPTLTLQSTSSSSPPTDGVKGTSTEGEEKQGHKPKSVTIAVQTPPEFYKPQRVNDITLAFYKTVVRIMERLSHAFHKIYRDVEKFKRKFKPNRI</sequence>
<feature type="chain" id="PRO_5043500975" evidence="2">
    <location>
        <begin position="22"/>
        <end position="128"/>
    </location>
</feature>